<keyword evidence="2" id="KW-0808">Transferase</keyword>
<evidence type="ECO:0000259" key="9">
    <source>
        <dbReference type="PROSITE" id="PS50878"/>
    </source>
</evidence>
<dbReference type="EMBL" id="CAJNOQ010007388">
    <property type="protein sequence ID" value="CAF1167051.1"/>
    <property type="molecule type" value="Genomic_DNA"/>
</dbReference>
<evidence type="ECO:0000313" key="11">
    <source>
        <dbReference type="EMBL" id="CAF1167051.1"/>
    </source>
</evidence>
<dbReference type="InterPro" id="IPR000477">
    <property type="entry name" value="RT_dom"/>
</dbReference>
<dbReference type="InterPro" id="IPR043128">
    <property type="entry name" value="Rev_trsase/Diguanyl_cyclase"/>
</dbReference>
<evidence type="ECO:0000256" key="7">
    <source>
        <dbReference type="ARBA" id="ARBA00022801"/>
    </source>
</evidence>
<dbReference type="CDD" id="cd09274">
    <property type="entry name" value="RNase_HI_RT_Ty3"/>
    <property type="match status" value="1"/>
</dbReference>
<keyword evidence="1" id="KW-0645">Protease</keyword>
<dbReference type="EMBL" id="CAJOBC010007387">
    <property type="protein sequence ID" value="CAF3930621.1"/>
    <property type="molecule type" value="Genomic_DNA"/>
</dbReference>
<dbReference type="Proteomes" id="UP000663829">
    <property type="component" value="Unassembled WGS sequence"/>
</dbReference>
<keyword evidence="3" id="KW-0548">Nucleotidyltransferase</keyword>
<dbReference type="Pfam" id="PF00078">
    <property type="entry name" value="RVT_1"/>
    <property type="match status" value="1"/>
</dbReference>
<dbReference type="GO" id="GO:0006508">
    <property type="term" value="P:proteolysis"/>
    <property type="evidence" value="ECO:0007669"/>
    <property type="project" value="UniProtKB-KW"/>
</dbReference>
<dbReference type="AlphaFoldDB" id="A0A814TW33"/>
<dbReference type="CDD" id="cd01647">
    <property type="entry name" value="RT_LTR"/>
    <property type="match status" value="1"/>
</dbReference>
<evidence type="ECO:0000313" key="13">
    <source>
        <dbReference type="EMBL" id="CAF3930621.1"/>
    </source>
</evidence>
<dbReference type="FunFam" id="3.10.20.370:FF:000001">
    <property type="entry name" value="Retrovirus-related Pol polyprotein from transposon 17.6-like protein"/>
    <property type="match status" value="1"/>
</dbReference>
<dbReference type="PROSITE" id="PS50878">
    <property type="entry name" value="RT_POL"/>
    <property type="match status" value="1"/>
</dbReference>
<dbReference type="Gene3D" id="3.10.20.370">
    <property type="match status" value="1"/>
</dbReference>
<keyword evidence="8" id="KW-0695">RNA-directed DNA polymerase</keyword>
<organism evidence="11 14">
    <name type="scientific">Didymodactylos carnosus</name>
    <dbReference type="NCBI Taxonomy" id="1234261"/>
    <lineage>
        <taxon>Eukaryota</taxon>
        <taxon>Metazoa</taxon>
        <taxon>Spiralia</taxon>
        <taxon>Gnathifera</taxon>
        <taxon>Rotifera</taxon>
        <taxon>Eurotatoria</taxon>
        <taxon>Bdelloidea</taxon>
        <taxon>Philodinida</taxon>
        <taxon>Philodinidae</taxon>
        <taxon>Didymodactylos</taxon>
    </lineage>
</organism>
<sequence>MPQGLKNSPSDFQRIMYDLLINTRWDYCLVYIDDVIIFSQTPEQHLNHLEEILSVLQQANLQLNPDKCLKPLQDNIEAIMKLPKPTSSKQIHSFIQAANYYRDHIKDFSKIAAPLYPCTKKNAKFQWTTTVEKAYNEIKHRLTTSPLLLSFPDDTSPLILCTDASGEGIGGILKQKTSDGLKVIKYLSKKFNPAQKRYSATEKECLGMVWCIQKLKEYLWGRSFIVEMDHCPLCSFNKKKYNNGRIDRRAVELSEYDIQQIKYKCGNCNCDADLLPRFPISEPDDDDEQPTQQ</sequence>
<dbReference type="SUPFAM" id="SSF56672">
    <property type="entry name" value="DNA/RNA polymerases"/>
    <property type="match status" value="1"/>
</dbReference>
<evidence type="ECO:0000256" key="4">
    <source>
        <dbReference type="ARBA" id="ARBA00022722"/>
    </source>
</evidence>
<keyword evidence="4" id="KW-0540">Nuclease</keyword>
<dbReference type="GO" id="GO:0004190">
    <property type="term" value="F:aspartic-type endopeptidase activity"/>
    <property type="evidence" value="ECO:0007669"/>
    <property type="project" value="UniProtKB-KW"/>
</dbReference>
<dbReference type="InterPro" id="IPR043502">
    <property type="entry name" value="DNA/RNA_pol_sf"/>
</dbReference>
<evidence type="ECO:0000256" key="8">
    <source>
        <dbReference type="ARBA" id="ARBA00022918"/>
    </source>
</evidence>
<comment type="caution">
    <text evidence="11">The sequence shown here is derived from an EMBL/GenBank/DDBJ whole genome shotgun (WGS) entry which is preliminary data.</text>
</comment>
<dbReference type="Proteomes" id="UP000681722">
    <property type="component" value="Unassembled WGS sequence"/>
</dbReference>
<proteinExistence type="predicted"/>
<evidence type="ECO:0000256" key="5">
    <source>
        <dbReference type="ARBA" id="ARBA00022750"/>
    </source>
</evidence>
<protein>
    <recommendedName>
        <fullName evidence="9">Reverse transcriptase domain-containing protein</fullName>
    </recommendedName>
</protein>
<dbReference type="GO" id="GO:0003964">
    <property type="term" value="F:RNA-directed DNA polymerase activity"/>
    <property type="evidence" value="ECO:0007669"/>
    <property type="project" value="UniProtKB-KW"/>
</dbReference>
<evidence type="ECO:0000313" key="14">
    <source>
        <dbReference type="Proteomes" id="UP000663829"/>
    </source>
</evidence>
<keyword evidence="6" id="KW-0255">Endonuclease</keyword>
<dbReference type="Gene3D" id="3.30.70.270">
    <property type="match status" value="2"/>
</dbReference>
<keyword evidence="7" id="KW-0378">Hydrolase</keyword>
<dbReference type="InterPro" id="IPR051320">
    <property type="entry name" value="Viral_Replic_Matur_Polypro"/>
</dbReference>
<keyword evidence="5" id="KW-0064">Aspartyl protease</keyword>
<feature type="domain" description="Reverse transcriptase" evidence="9">
    <location>
        <begin position="1"/>
        <end position="99"/>
    </location>
</feature>
<evidence type="ECO:0000256" key="1">
    <source>
        <dbReference type="ARBA" id="ARBA00022670"/>
    </source>
</evidence>
<reference evidence="11" key="1">
    <citation type="submission" date="2021-02" db="EMBL/GenBank/DDBJ databases">
        <authorList>
            <person name="Nowell W R."/>
        </authorList>
    </citation>
    <scope>NUCLEOTIDE SEQUENCE</scope>
</reference>
<dbReference type="InterPro" id="IPR041373">
    <property type="entry name" value="RT_RNaseH"/>
</dbReference>
<evidence type="ECO:0000256" key="3">
    <source>
        <dbReference type="ARBA" id="ARBA00022695"/>
    </source>
</evidence>
<dbReference type="PANTHER" id="PTHR33064">
    <property type="entry name" value="POL PROTEIN"/>
    <property type="match status" value="1"/>
</dbReference>
<dbReference type="FunFam" id="3.30.70.270:FF:000020">
    <property type="entry name" value="Transposon Tf2-6 polyprotein-like Protein"/>
    <property type="match status" value="1"/>
</dbReference>
<dbReference type="EMBL" id="CAJOBA010001338">
    <property type="protein sequence ID" value="CAF3590319.1"/>
    <property type="molecule type" value="Genomic_DNA"/>
</dbReference>
<name>A0A814TW33_9BILA</name>
<evidence type="ECO:0000256" key="6">
    <source>
        <dbReference type="ARBA" id="ARBA00022759"/>
    </source>
</evidence>
<dbReference type="Proteomes" id="UP000677228">
    <property type="component" value="Unassembled WGS sequence"/>
</dbReference>
<accession>A0A814TW33</accession>
<evidence type="ECO:0000313" key="10">
    <source>
        <dbReference type="EMBL" id="CAF0806661.1"/>
    </source>
</evidence>
<dbReference type="PANTHER" id="PTHR33064:SF37">
    <property type="entry name" value="RIBONUCLEASE H"/>
    <property type="match status" value="1"/>
</dbReference>
<dbReference type="GO" id="GO:0004519">
    <property type="term" value="F:endonuclease activity"/>
    <property type="evidence" value="ECO:0007669"/>
    <property type="project" value="UniProtKB-KW"/>
</dbReference>
<evidence type="ECO:0000313" key="12">
    <source>
        <dbReference type="EMBL" id="CAF3590319.1"/>
    </source>
</evidence>
<dbReference type="EMBL" id="CAJNOK010001338">
    <property type="protein sequence ID" value="CAF0806661.1"/>
    <property type="molecule type" value="Genomic_DNA"/>
</dbReference>
<dbReference type="Proteomes" id="UP000682733">
    <property type="component" value="Unassembled WGS sequence"/>
</dbReference>
<gene>
    <name evidence="11" type="ORF">GPM918_LOCUS21980</name>
    <name evidence="10" type="ORF">OVA965_LOCUS4933</name>
    <name evidence="13" type="ORF">SRO942_LOCUS21976</name>
    <name evidence="12" type="ORF">TMI583_LOCUS4931</name>
</gene>
<dbReference type="Pfam" id="PF17917">
    <property type="entry name" value="RT_RNaseH"/>
    <property type="match status" value="1"/>
</dbReference>
<dbReference type="OrthoDB" id="9893755at2759"/>
<evidence type="ECO:0000256" key="2">
    <source>
        <dbReference type="ARBA" id="ARBA00022679"/>
    </source>
</evidence>
<keyword evidence="14" id="KW-1185">Reference proteome</keyword>